<dbReference type="InterPro" id="IPR009091">
    <property type="entry name" value="RCC1/BLIP-II"/>
</dbReference>
<keyword evidence="4" id="KW-1185">Reference proteome</keyword>
<dbReference type="STRING" id="5539.A0A3E2H4S1"/>
<dbReference type="PROSITE" id="PS50012">
    <property type="entry name" value="RCC1_3"/>
    <property type="match status" value="2"/>
</dbReference>
<dbReference type="PANTHER" id="PTHR47563">
    <property type="entry name" value="PROTEIN FMP25, MITOCHONDRIAL"/>
    <property type="match status" value="1"/>
</dbReference>
<organism evidence="3 4">
    <name type="scientific">Scytalidium lignicola</name>
    <name type="common">Hyphomycete</name>
    <dbReference type="NCBI Taxonomy" id="5539"/>
    <lineage>
        <taxon>Eukaryota</taxon>
        <taxon>Fungi</taxon>
        <taxon>Dikarya</taxon>
        <taxon>Ascomycota</taxon>
        <taxon>Pezizomycotina</taxon>
        <taxon>Leotiomycetes</taxon>
        <taxon>Leotiomycetes incertae sedis</taxon>
        <taxon>Scytalidium</taxon>
    </lineage>
</organism>
<dbReference type="PROSITE" id="PS00626">
    <property type="entry name" value="RCC1_2"/>
    <property type="match status" value="1"/>
</dbReference>
<evidence type="ECO:0000313" key="3">
    <source>
        <dbReference type="EMBL" id="RFU28385.1"/>
    </source>
</evidence>
<feature type="compositionally biased region" description="Basic and acidic residues" evidence="2">
    <location>
        <begin position="92"/>
        <end position="103"/>
    </location>
</feature>
<dbReference type="InterPro" id="IPR000408">
    <property type="entry name" value="Reg_chr_condens"/>
</dbReference>
<evidence type="ECO:0000256" key="2">
    <source>
        <dbReference type="SAM" id="MobiDB-lite"/>
    </source>
</evidence>
<dbReference type="AlphaFoldDB" id="A0A3E2H4S1"/>
<comment type="caution">
    <text evidence="3">The sequence shown here is derived from an EMBL/GenBank/DDBJ whole genome shotgun (WGS) entry which is preliminary data.</text>
</comment>
<dbReference type="Proteomes" id="UP000258309">
    <property type="component" value="Unassembled WGS sequence"/>
</dbReference>
<dbReference type="GO" id="GO:0034551">
    <property type="term" value="P:mitochondrial respiratory chain complex III assembly"/>
    <property type="evidence" value="ECO:0007669"/>
    <property type="project" value="TreeGrafter"/>
</dbReference>
<evidence type="ECO:0000313" key="4">
    <source>
        <dbReference type="Proteomes" id="UP000258309"/>
    </source>
</evidence>
<dbReference type="OMA" id="YDQPHEI"/>
<dbReference type="PANTHER" id="PTHR47563:SF1">
    <property type="entry name" value="PROTEIN FMP25, MITOCHONDRIAL"/>
    <property type="match status" value="1"/>
</dbReference>
<feature type="non-terminal residue" evidence="3">
    <location>
        <position position="1"/>
    </location>
</feature>
<dbReference type="Pfam" id="PF13540">
    <property type="entry name" value="RCC1_2"/>
    <property type="match status" value="1"/>
</dbReference>
<sequence>MYPAKASMNSFRSSAPMRQKKLSVFIKAAQHRSIQLGPNSRPYPVNHQASSHRTAAILIASLLGGGFFYSLGYPKVLQAEAPATRVEVQFEEARRKPKSRNDSRNLISSQHLQVQKSWEHPGVYAWGSNSSRVAAPDSDEAYVKTPRRIAYFDGKILRDIKLDNNFGAAVTENGDLLQWGTTFSSNCRAPTPTLTGKDIIKISLSRDRIIALSSNGTVYSVSASLEDQDLGTKPYENTWIPFWKTRSPISYRILTPHNLTWGESISNIASGLEHCLLLTSKGRVFSFASGNEDFPSRGQLGIPGLTWATKPHGPHDQLHEIRTLKGFDITKITAGDLHSLVIDKTGRVFAFGDNSAGQLGFDPDPELPIIDAPSLLPIDQLYKGTNLLPRVTMVYAGGLNSFFTIDATRVAGQGEENPVGLGRITADTWACGQGILGALGNGKWTHVQGTPTKVKALSGLFEYDEQKETVVPIRLSRISVGSTHVSAIMNNRSYVGATDKTSENDTDWGSDVLLWGGNQFYQLGTGKRNNVSSPVYIAPLDTRAEKEYGRDGEHRFQITPGKKIQVEGRKVFVEQRIECGRGVTAVYSGTH</sequence>
<dbReference type="InterPro" id="IPR053245">
    <property type="entry name" value="MitoProcess-Associated"/>
</dbReference>
<dbReference type="Gene3D" id="2.130.10.30">
    <property type="entry name" value="Regulator of chromosome condensation 1/beta-lactamase-inhibitor protein II"/>
    <property type="match status" value="1"/>
</dbReference>
<reference evidence="3 4" key="1">
    <citation type="submission" date="2018-05" db="EMBL/GenBank/DDBJ databases">
        <title>Draft genome sequence of Scytalidium lignicola DSM 105466, a ubiquitous saprotrophic fungus.</title>
        <authorList>
            <person name="Buettner E."/>
            <person name="Gebauer A.M."/>
            <person name="Hofrichter M."/>
            <person name="Liers C."/>
            <person name="Kellner H."/>
        </authorList>
    </citation>
    <scope>NUCLEOTIDE SEQUENCE [LARGE SCALE GENOMIC DNA]</scope>
    <source>
        <strain evidence="3 4">DSM 105466</strain>
    </source>
</reference>
<dbReference type="Pfam" id="PF00415">
    <property type="entry name" value="RCC1"/>
    <property type="match status" value="1"/>
</dbReference>
<dbReference type="OrthoDB" id="10256179at2759"/>
<feature type="non-terminal residue" evidence="3">
    <location>
        <position position="591"/>
    </location>
</feature>
<protein>
    <submittedName>
        <fullName evidence="3">Uncharacterized protein</fullName>
    </submittedName>
</protein>
<proteinExistence type="predicted"/>
<name>A0A3E2H4S1_SCYLI</name>
<accession>A0A3E2H4S1</accession>
<gene>
    <name evidence="3" type="ORF">B7463_g7942</name>
</gene>
<feature type="repeat" description="RCC1" evidence="1">
    <location>
        <begin position="346"/>
        <end position="407"/>
    </location>
</feature>
<evidence type="ECO:0000256" key="1">
    <source>
        <dbReference type="PROSITE-ProRule" id="PRU00235"/>
    </source>
</evidence>
<feature type="region of interest" description="Disordered" evidence="2">
    <location>
        <begin position="92"/>
        <end position="111"/>
    </location>
</feature>
<feature type="repeat" description="RCC1" evidence="1">
    <location>
        <begin position="282"/>
        <end position="345"/>
    </location>
</feature>
<dbReference type="SUPFAM" id="SSF50985">
    <property type="entry name" value="RCC1/BLIP-II"/>
    <property type="match status" value="1"/>
</dbReference>
<dbReference type="FunFam" id="2.130.10.30:FF:000027">
    <property type="entry name" value="Protein FMP25, mitochondrial"/>
    <property type="match status" value="1"/>
</dbReference>
<dbReference type="EMBL" id="NCSJ02000165">
    <property type="protein sequence ID" value="RFU28385.1"/>
    <property type="molecule type" value="Genomic_DNA"/>
</dbReference>
<dbReference type="GO" id="GO:0005743">
    <property type="term" value="C:mitochondrial inner membrane"/>
    <property type="evidence" value="ECO:0007669"/>
    <property type="project" value="TreeGrafter"/>
</dbReference>